<name>E6QL55_9ZZZZ</name>
<feature type="domain" description="MmeI-like C-terminal" evidence="2">
    <location>
        <begin position="186"/>
        <end position="263"/>
    </location>
</feature>
<dbReference type="EMBL" id="CABQ01000166">
    <property type="protein sequence ID" value="CBI07975.1"/>
    <property type="molecule type" value="Genomic_DNA"/>
</dbReference>
<keyword evidence="3" id="KW-0808">Transferase</keyword>
<organism evidence="3">
    <name type="scientific">mine drainage metagenome</name>
    <dbReference type="NCBI Taxonomy" id="410659"/>
    <lineage>
        <taxon>unclassified sequences</taxon>
        <taxon>metagenomes</taxon>
        <taxon>ecological metagenomes</taxon>
    </lineage>
</organism>
<dbReference type="Pfam" id="PF20467">
    <property type="entry name" value="MmeI_C"/>
    <property type="match status" value="1"/>
</dbReference>
<sequence length="291" mass="33271">MMGSKPIDDGNYIFDADQRAELIREEPEAEQFLRPFIGATEFLYSVQRWILVLENANPSTLRDSRRLRERIAAVREFRQKSKSAGTRQLALTPTRFHVTVIPDRPFLVIPETTSENRDYVPIAWLRPPVVPSNLVRVLLDATLWHFAILTSRMHMAWLRHIGGRLKSDYRYSAGIVYNNFPWPQANEREKARIESLAQAILNARAGFPASSLADLYDVDAMAPELGRAHRALDQAVDRLYRGASFQSDRERVEHLFGEYEKLIMPSLIHVVPEASAPPRKARRGNKRLSAG</sequence>
<dbReference type="GO" id="GO:0032259">
    <property type="term" value="P:methylation"/>
    <property type="evidence" value="ECO:0007669"/>
    <property type="project" value="UniProtKB-KW"/>
</dbReference>
<protein>
    <submittedName>
        <fullName evidence="3">Type II restriction enzyme methylase subunits-like protein</fullName>
    </submittedName>
</protein>
<dbReference type="AlphaFoldDB" id="E6QL55"/>
<feature type="domain" description="MmeI-like target recognition" evidence="1">
    <location>
        <begin position="2"/>
        <end position="184"/>
    </location>
</feature>
<keyword evidence="3" id="KW-0489">Methyltransferase</keyword>
<dbReference type="InterPro" id="IPR046820">
    <property type="entry name" value="MmeI_TRD"/>
</dbReference>
<proteinExistence type="predicted"/>
<gene>
    <name evidence="3" type="ORF">CARN6_1390</name>
</gene>
<comment type="caution">
    <text evidence="3">The sequence shown here is derived from an EMBL/GenBank/DDBJ whole genome shotgun (WGS) entry which is preliminary data.</text>
</comment>
<dbReference type="Pfam" id="PF20466">
    <property type="entry name" value="MmeI_TRD"/>
    <property type="match status" value="1"/>
</dbReference>
<reference evidence="3" key="1">
    <citation type="submission" date="2009-10" db="EMBL/GenBank/DDBJ databases">
        <title>Diversity of trophic interactions inside an arsenic-rich microbial ecosystem.</title>
        <authorList>
            <person name="Bertin P.N."/>
            <person name="Heinrich-Salmeron A."/>
            <person name="Pelletier E."/>
            <person name="Goulhen-Chollet F."/>
            <person name="Arsene-Ploetze F."/>
            <person name="Gallien S."/>
            <person name="Calteau A."/>
            <person name="Vallenet D."/>
            <person name="Casiot C."/>
            <person name="Chane-Woon-Ming B."/>
            <person name="Giloteaux L."/>
            <person name="Barakat M."/>
            <person name="Bonnefoy V."/>
            <person name="Bruneel O."/>
            <person name="Chandler M."/>
            <person name="Cleiss J."/>
            <person name="Duran R."/>
            <person name="Elbaz-Poulichet F."/>
            <person name="Fonknechten N."/>
            <person name="Lauga B."/>
            <person name="Mornico D."/>
            <person name="Ortet P."/>
            <person name="Schaeffer C."/>
            <person name="Siguier P."/>
            <person name="Alexander Thil Smith A."/>
            <person name="Van Dorsselaer A."/>
            <person name="Weissenbach J."/>
            <person name="Medigue C."/>
            <person name="Le Paslier D."/>
        </authorList>
    </citation>
    <scope>NUCLEOTIDE SEQUENCE</scope>
</reference>
<evidence type="ECO:0000259" key="2">
    <source>
        <dbReference type="Pfam" id="PF20467"/>
    </source>
</evidence>
<dbReference type="InterPro" id="IPR046818">
    <property type="entry name" value="MmeI_C"/>
</dbReference>
<accession>E6QL55</accession>
<evidence type="ECO:0000313" key="3">
    <source>
        <dbReference type="EMBL" id="CBI07975.1"/>
    </source>
</evidence>
<evidence type="ECO:0000259" key="1">
    <source>
        <dbReference type="Pfam" id="PF20466"/>
    </source>
</evidence>
<dbReference type="GO" id="GO:0008168">
    <property type="term" value="F:methyltransferase activity"/>
    <property type="evidence" value="ECO:0007669"/>
    <property type="project" value="UniProtKB-KW"/>
</dbReference>